<dbReference type="GO" id="GO:0006351">
    <property type="term" value="P:DNA-templated transcription"/>
    <property type="evidence" value="ECO:0007669"/>
    <property type="project" value="TreeGrafter"/>
</dbReference>
<dbReference type="GO" id="GO:0003700">
    <property type="term" value="F:DNA-binding transcription factor activity"/>
    <property type="evidence" value="ECO:0007669"/>
    <property type="project" value="InterPro"/>
</dbReference>
<dbReference type="PANTHER" id="PTHR30537">
    <property type="entry name" value="HTH-TYPE TRANSCRIPTIONAL REGULATOR"/>
    <property type="match status" value="1"/>
</dbReference>
<feature type="domain" description="HTH lysR-type" evidence="5">
    <location>
        <begin position="57"/>
        <end position="114"/>
    </location>
</feature>
<dbReference type="FunFam" id="1.10.10.10:FF:000396">
    <property type="entry name" value="LysR family transcriptional regulator"/>
    <property type="match status" value="1"/>
</dbReference>
<dbReference type="PANTHER" id="PTHR30537:SF5">
    <property type="entry name" value="HTH-TYPE TRANSCRIPTIONAL ACTIVATOR TTDR-RELATED"/>
    <property type="match status" value="1"/>
</dbReference>
<dbReference type="InterPro" id="IPR036390">
    <property type="entry name" value="WH_DNA-bd_sf"/>
</dbReference>
<dbReference type="PATRIC" id="fig|1056511.3.peg.654"/>
<dbReference type="InterPro" id="IPR036388">
    <property type="entry name" value="WH-like_DNA-bd_sf"/>
</dbReference>
<dbReference type="InterPro" id="IPR005119">
    <property type="entry name" value="LysR_subst-bd"/>
</dbReference>
<reference evidence="6 7" key="1">
    <citation type="submission" date="2012-12" db="EMBL/GenBank/DDBJ databases">
        <title>Genome Assembly of Photobacterium sp. AK15.</title>
        <authorList>
            <person name="Khatri I."/>
            <person name="Vaidya B."/>
            <person name="Srinivas T.N.R."/>
            <person name="Subramanian S."/>
            <person name="Pinnaka A."/>
        </authorList>
    </citation>
    <scope>NUCLEOTIDE SEQUENCE [LARGE SCALE GENOMIC DNA]</scope>
    <source>
        <strain evidence="6 7">AK15</strain>
    </source>
</reference>
<dbReference type="CDD" id="cd08422">
    <property type="entry name" value="PBP2_CrgA_like"/>
    <property type="match status" value="1"/>
</dbReference>
<dbReference type="InterPro" id="IPR000847">
    <property type="entry name" value="LysR_HTH_N"/>
</dbReference>
<comment type="caution">
    <text evidence="6">The sequence shown here is derived from an EMBL/GenBank/DDBJ whole genome shotgun (WGS) entry which is preliminary data.</text>
</comment>
<gene>
    <name evidence="6" type="ORF">C942_01581</name>
</gene>
<dbReference type="AlphaFoldDB" id="L8JFK6"/>
<dbReference type="InterPro" id="IPR058163">
    <property type="entry name" value="LysR-type_TF_proteobact-type"/>
</dbReference>
<keyword evidence="2" id="KW-0805">Transcription regulation</keyword>
<dbReference type="Pfam" id="PF00126">
    <property type="entry name" value="HTH_1"/>
    <property type="match status" value="1"/>
</dbReference>
<evidence type="ECO:0000313" key="7">
    <source>
        <dbReference type="Proteomes" id="UP000011134"/>
    </source>
</evidence>
<proteinExistence type="inferred from homology"/>
<organism evidence="6 7">
    <name type="scientific">Photobacterium marinum</name>
    <dbReference type="NCBI Taxonomy" id="1056511"/>
    <lineage>
        <taxon>Bacteria</taxon>
        <taxon>Pseudomonadati</taxon>
        <taxon>Pseudomonadota</taxon>
        <taxon>Gammaproteobacteria</taxon>
        <taxon>Vibrionales</taxon>
        <taxon>Vibrionaceae</taxon>
        <taxon>Photobacterium</taxon>
    </lineage>
</organism>
<evidence type="ECO:0000313" key="6">
    <source>
        <dbReference type="EMBL" id="ELR67651.1"/>
    </source>
</evidence>
<accession>L8JFK6</accession>
<dbReference type="Proteomes" id="UP000011134">
    <property type="component" value="Unassembled WGS sequence"/>
</dbReference>
<keyword evidence="3" id="KW-0238">DNA-binding</keyword>
<dbReference type="GO" id="GO:0043565">
    <property type="term" value="F:sequence-specific DNA binding"/>
    <property type="evidence" value="ECO:0007669"/>
    <property type="project" value="TreeGrafter"/>
</dbReference>
<evidence type="ECO:0000256" key="4">
    <source>
        <dbReference type="ARBA" id="ARBA00023163"/>
    </source>
</evidence>
<dbReference type="SUPFAM" id="SSF46785">
    <property type="entry name" value="Winged helix' DNA-binding domain"/>
    <property type="match status" value="1"/>
</dbReference>
<evidence type="ECO:0000259" key="5">
    <source>
        <dbReference type="PROSITE" id="PS50931"/>
    </source>
</evidence>
<evidence type="ECO:0000256" key="2">
    <source>
        <dbReference type="ARBA" id="ARBA00023015"/>
    </source>
</evidence>
<keyword evidence="7" id="KW-1185">Reference proteome</keyword>
<dbReference type="Pfam" id="PF03466">
    <property type="entry name" value="LysR_substrate"/>
    <property type="match status" value="1"/>
</dbReference>
<dbReference type="FunFam" id="3.40.190.290:FF:000001">
    <property type="entry name" value="Transcriptional regulator, LysR family"/>
    <property type="match status" value="1"/>
</dbReference>
<dbReference type="SUPFAM" id="SSF53850">
    <property type="entry name" value="Periplasmic binding protein-like II"/>
    <property type="match status" value="1"/>
</dbReference>
<protein>
    <submittedName>
        <fullName evidence="6">Putative Lactate-responsive regulator, LysR family</fullName>
    </submittedName>
</protein>
<dbReference type="EMBL" id="AMZO01000002">
    <property type="protein sequence ID" value="ELR67651.1"/>
    <property type="molecule type" value="Genomic_DNA"/>
</dbReference>
<evidence type="ECO:0000256" key="3">
    <source>
        <dbReference type="ARBA" id="ARBA00023125"/>
    </source>
</evidence>
<sequence>MRYTKAYLAGKPFFCDKNSKTSLWHIKALTFIRPFSGLFAIMTTLPTTVAKNTLIMRNTDDFLIFYHLIEQGSFSKAAEQVGLTKSVVSKRITRLEQELGVQLLYRTTRKLTLTEAGEIFYRHAREIFLSVQEAEEELSGLGESLSGTIRLTVPTISGELILPQAIAEFSEKYPDINIQMDLDNRFVDIVEEGYDLAIRTGVLPDSSYIARRLLDVHWVICGAPAYFQKRPAPKNYKDLVNHNCLAYSYQETGANEWLFKGKSEPFTVRVAGNFTTNNASALRKAALFGQGLVYVPRVLVADDLKSGNLVEILEDQVAKCLGIYAIYPYTRHQPKKVQLFIEHLYQCYRSNEDKF</sequence>
<comment type="similarity">
    <text evidence="1">Belongs to the LysR transcriptional regulatory family.</text>
</comment>
<keyword evidence="4" id="KW-0804">Transcription</keyword>
<dbReference type="Gene3D" id="3.40.190.290">
    <property type="match status" value="1"/>
</dbReference>
<evidence type="ECO:0000256" key="1">
    <source>
        <dbReference type="ARBA" id="ARBA00009437"/>
    </source>
</evidence>
<dbReference type="PROSITE" id="PS50931">
    <property type="entry name" value="HTH_LYSR"/>
    <property type="match status" value="1"/>
</dbReference>
<name>L8JFK6_9GAMM</name>
<dbReference type="PRINTS" id="PR00039">
    <property type="entry name" value="HTHLYSR"/>
</dbReference>
<dbReference type="Gene3D" id="1.10.10.10">
    <property type="entry name" value="Winged helix-like DNA-binding domain superfamily/Winged helix DNA-binding domain"/>
    <property type="match status" value="1"/>
</dbReference>